<organism evidence="1 2">
    <name type="scientific">Campylobacter upsaliensis</name>
    <dbReference type="NCBI Taxonomy" id="28080"/>
    <lineage>
        <taxon>Bacteria</taxon>
        <taxon>Pseudomonadati</taxon>
        <taxon>Campylobacterota</taxon>
        <taxon>Epsilonproteobacteria</taxon>
        <taxon>Campylobacterales</taxon>
        <taxon>Campylobacteraceae</taxon>
        <taxon>Campylobacter</taxon>
    </lineage>
</organism>
<accession>A0A7U8B4Y9</accession>
<gene>
    <name evidence="1" type="ORF">CT510_09790</name>
</gene>
<dbReference type="Proteomes" id="UP000535305">
    <property type="component" value="Unassembled WGS sequence"/>
</dbReference>
<evidence type="ECO:0000313" key="2">
    <source>
        <dbReference type="Proteomes" id="UP000535305"/>
    </source>
</evidence>
<sequence length="34" mass="4145">MNKSVLWEEIFSKKEWGKYPSESVICFIARNFYN</sequence>
<keyword evidence="2" id="KW-1185">Reference proteome</keyword>
<reference evidence="1 2" key="1">
    <citation type="submission" date="2018-06" db="EMBL/GenBank/DDBJ databases">
        <authorList>
            <consortium name="PulseNet: The National Subtyping Network for Foodborne Disease Surveillance"/>
            <person name="Tarr C.L."/>
            <person name="Trees E."/>
            <person name="Katz L.S."/>
            <person name="Carleton-Romer H.A."/>
            <person name="Stroika S."/>
            <person name="Kucerova Z."/>
            <person name="Roache K.F."/>
            <person name="Sabol A.L."/>
            <person name="Besser J."/>
            <person name="Gerner-Smidt P."/>
        </authorList>
    </citation>
    <scope>NUCLEOTIDE SEQUENCE [LARGE SCALE GENOMIC DNA]</scope>
    <source>
        <strain evidence="1 2">PNUSAC003104</strain>
    </source>
</reference>
<proteinExistence type="predicted"/>
<feature type="non-terminal residue" evidence="1">
    <location>
        <position position="34"/>
    </location>
</feature>
<dbReference type="AlphaFoldDB" id="A0A7U8B4Y9"/>
<dbReference type="GO" id="GO:0008168">
    <property type="term" value="F:methyltransferase activity"/>
    <property type="evidence" value="ECO:0007669"/>
    <property type="project" value="UniProtKB-KW"/>
</dbReference>
<name>A0A7U8B4Y9_CAMUP</name>
<keyword evidence="1" id="KW-0808">Transferase</keyword>
<dbReference type="EMBL" id="AABVLA010000105">
    <property type="protein sequence ID" value="EAJ1622919.1"/>
    <property type="molecule type" value="Genomic_DNA"/>
</dbReference>
<comment type="caution">
    <text evidence="1">The sequence shown here is derived from an EMBL/GenBank/DDBJ whole genome shotgun (WGS) entry which is preliminary data.</text>
</comment>
<evidence type="ECO:0000313" key="1">
    <source>
        <dbReference type="EMBL" id="EAJ1622919.1"/>
    </source>
</evidence>
<protein>
    <submittedName>
        <fullName evidence="1">SAM-dependent methyltransferase</fullName>
    </submittedName>
</protein>
<keyword evidence="1" id="KW-0489">Methyltransferase</keyword>
<dbReference type="GO" id="GO:0032259">
    <property type="term" value="P:methylation"/>
    <property type="evidence" value="ECO:0007669"/>
    <property type="project" value="UniProtKB-KW"/>
</dbReference>